<dbReference type="OrthoDB" id="5524783at2"/>
<keyword evidence="4" id="KW-1185">Reference proteome</keyword>
<dbReference type="EMBL" id="ABCS01000058">
    <property type="protein sequence ID" value="EDM76770.1"/>
    <property type="molecule type" value="Genomic_DNA"/>
</dbReference>
<gene>
    <name evidence="3" type="ORF">PPSIR1_18752</name>
</gene>
<evidence type="ECO:0000259" key="2">
    <source>
        <dbReference type="Pfam" id="PF17517"/>
    </source>
</evidence>
<protein>
    <recommendedName>
        <fullName evidence="2">IgGFc-binding protein N-terminal domain-containing protein</fullName>
    </recommendedName>
</protein>
<evidence type="ECO:0000313" key="4">
    <source>
        <dbReference type="Proteomes" id="UP000005801"/>
    </source>
</evidence>
<feature type="region of interest" description="Disordered" evidence="1">
    <location>
        <begin position="1"/>
        <end position="109"/>
    </location>
</feature>
<comment type="caution">
    <text evidence="3">The sequence shown here is derived from an EMBL/GenBank/DDBJ whole genome shotgun (WGS) entry which is preliminary data.</text>
</comment>
<sequence>MSACADDTTNTTAGDENSDITGDGIEDTETTNGNEEVGTDDATSSTDADTTDADTTADTSTDADTTADTTDADTSTDADTTDADTTADTGTEESTEETTDEGTFCDPGETICFDPDNTQTCVEDGSMFGDPVPCEPDTTCIGGECVSECDLIEANPSSVGCSFFATKLDNFYNNSNNPAQNDSLIVGNISSTDLVVAQLYYVPVGGGAEQPEGPPVNIPAEGTYTWSLGQVEIDSVTTIRQGGVYRVETSRPVVAYLHSPIGSTATNDASMLLPEHALTGNYVVTSYPNTLNTAYPSYFTAIGIVDGTTVDFTVTDATQGGGGVAALSAGGSTSVALDRYSTLNVVVQQTTGGDVSGTVISADQPIWLVGATECANVPAWPANTYCDHMEEAPFPLEYWGQEYVGAHAPTRGNEAYHWRIYGGEDGITVNTTPTQPGFPITLDKGEFYSFSTQDHFVISGDGPFLPVQYLESENPNANTGDPGMYQMVPTEQFLSSYAFVTGEGYNVHYAQITRPAGGADVFIDGNLVGGYTTVGAFEVADVNVSEGAHFATSDAPFGVVQVGYTGVTSYAYPGGLKLEIINPQ</sequence>
<dbReference type="InterPro" id="IPR035234">
    <property type="entry name" value="IgGFc-bd_N"/>
</dbReference>
<dbReference type="AlphaFoldDB" id="A6GBG6"/>
<dbReference type="RefSeq" id="WP_006974057.1">
    <property type="nucleotide sequence ID" value="NZ_ABCS01000058.1"/>
</dbReference>
<evidence type="ECO:0000313" key="3">
    <source>
        <dbReference type="EMBL" id="EDM76770.1"/>
    </source>
</evidence>
<name>A6GBG6_9BACT</name>
<feature type="compositionally biased region" description="Acidic residues" evidence="1">
    <location>
        <begin position="90"/>
        <end position="100"/>
    </location>
</feature>
<proteinExistence type="predicted"/>
<dbReference type="Proteomes" id="UP000005801">
    <property type="component" value="Unassembled WGS sequence"/>
</dbReference>
<organism evidence="3 4">
    <name type="scientific">Plesiocystis pacifica SIR-1</name>
    <dbReference type="NCBI Taxonomy" id="391625"/>
    <lineage>
        <taxon>Bacteria</taxon>
        <taxon>Pseudomonadati</taxon>
        <taxon>Myxococcota</taxon>
        <taxon>Polyangia</taxon>
        <taxon>Nannocystales</taxon>
        <taxon>Nannocystaceae</taxon>
        <taxon>Plesiocystis</taxon>
    </lineage>
</organism>
<dbReference type="eggNOG" id="COG3291">
    <property type="taxonomic scope" value="Bacteria"/>
</dbReference>
<dbReference type="Pfam" id="PF17517">
    <property type="entry name" value="IgGFc_binding"/>
    <property type="match status" value="1"/>
</dbReference>
<dbReference type="PANTHER" id="PTHR46534:SF1">
    <property type="entry name" value="IGGFC-BINDING PROTEIN N-TERMINAL DOMAIN-CONTAINING PROTEIN"/>
    <property type="match status" value="1"/>
</dbReference>
<feature type="compositionally biased region" description="Acidic residues" evidence="1">
    <location>
        <begin position="70"/>
        <end position="82"/>
    </location>
</feature>
<feature type="domain" description="IgGFc-binding protein N-terminal" evidence="2">
    <location>
        <begin position="268"/>
        <end position="563"/>
    </location>
</feature>
<evidence type="ECO:0000256" key="1">
    <source>
        <dbReference type="SAM" id="MobiDB-lite"/>
    </source>
</evidence>
<accession>A6GBG6</accession>
<feature type="compositionally biased region" description="Low complexity" evidence="1">
    <location>
        <begin position="30"/>
        <end position="69"/>
    </location>
</feature>
<dbReference type="PANTHER" id="PTHR46534">
    <property type="entry name" value="IGGFC_BINDING DOMAIN-CONTAINING PROTEIN"/>
    <property type="match status" value="1"/>
</dbReference>
<dbReference type="STRING" id="391625.PPSIR1_18752"/>
<reference evidence="3 4" key="1">
    <citation type="submission" date="2007-06" db="EMBL/GenBank/DDBJ databases">
        <authorList>
            <person name="Shimkets L."/>
            <person name="Ferriera S."/>
            <person name="Johnson J."/>
            <person name="Kravitz S."/>
            <person name="Beeson K."/>
            <person name="Sutton G."/>
            <person name="Rogers Y.-H."/>
            <person name="Friedman R."/>
            <person name="Frazier M."/>
            <person name="Venter J.C."/>
        </authorList>
    </citation>
    <scope>NUCLEOTIDE SEQUENCE [LARGE SCALE GENOMIC DNA]</scope>
    <source>
        <strain evidence="3 4">SIR-1</strain>
    </source>
</reference>